<reference evidence="5" key="1">
    <citation type="submission" date="2015-10" db="EMBL/GenBank/DDBJ databases">
        <authorList>
            <person name="Regsiter A."/>
            <person name="william w."/>
        </authorList>
    </citation>
    <scope>NUCLEOTIDE SEQUENCE</scope>
    <source>
        <strain evidence="5">Montdore</strain>
    </source>
</reference>
<sequence>MSDMAKLLSWGIENSVPSDDPNAEDRRTELDPALLAQLFGANVKDDSILMREALEAIRDPEVTLENKEIAFDNLEMLVENLDNANNLENLKLWPPLIAQLSVPEQQLRFMAAWCIGTAVQNNPKSQAAMFKHGGVAKIVDLVLRDPEERVRSKAVYALSSQIRNEEESLKAVVELLPEEILEKGRYEYRADDMEAIDELVKALRERVKKVISP</sequence>
<dbReference type="Proteomes" id="UP001412239">
    <property type="component" value="Unassembled WGS sequence"/>
</dbReference>
<dbReference type="AlphaFoldDB" id="A0A292PYR1"/>
<dbReference type="EMBL" id="LN891008">
    <property type="protein sequence ID" value="CUS11931.1"/>
    <property type="molecule type" value="Genomic_DNA"/>
</dbReference>
<evidence type="ECO:0000313" key="6">
    <source>
        <dbReference type="Proteomes" id="UP001412239"/>
    </source>
</evidence>
<proteinExistence type="inferred from homology"/>
<dbReference type="InterPro" id="IPR050693">
    <property type="entry name" value="Hsp70_NEF-Inhibitors"/>
</dbReference>
<dbReference type="InterPro" id="IPR013918">
    <property type="entry name" value="Nucleotide_exch_fac_Fes1"/>
</dbReference>
<organism evidence="5 6">
    <name type="scientific">Tuber aestivum</name>
    <name type="common">summer truffle</name>
    <dbReference type="NCBI Taxonomy" id="59557"/>
    <lineage>
        <taxon>Eukaryota</taxon>
        <taxon>Fungi</taxon>
        <taxon>Dikarya</taxon>
        <taxon>Ascomycota</taxon>
        <taxon>Pezizomycotina</taxon>
        <taxon>Pezizomycetes</taxon>
        <taxon>Pezizales</taxon>
        <taxon>Tuberaceae</taxon>
        <taxon>Tuber</taxon>
    </lineage>
</organism>
<evidence type="ECO:0000259" key="4">
    <source>
        <dbReference type="Pfam" id="PF08609"/>
    </source>
</evidence>
<feature type="domain" description="Nucleotide exchange factor Fes1" evidence="4">
    <location>
        <begin position="4"/>
        <end position="87"/>
    </location>
</feature>
<dbReference type="Pfam" id="PF08609">
    <property type="entry name" value="Fes1"/>
    <property type="match status" value="1"/>
</dbReference>
<dbReference type="GO" id="GO:0005783">
    <property type="term" value="C:endoplasmic reticulum"/>
    <property type="evidence" value="ECO:0007669"/>
    <property type="project" value="TreeGrafter"/>
</dbReference>
<name>A0A292PYR1_9PEZI</name>
<comment type="similarity">
    <text evidence="1">Belongs to the FES1 family.</text>
</comment>
<dbReference type="Gene3D" id="1.25.10.10">
    <property type="entry name" value="Leucine-rich Repeat Variant"/>
    <property type="match status" value="1"/>
</dbReference>
<protein>
    <recommendedName>
        <fullName evidence="4">Nucleotide exchange factor Fes1 domain-containing protein</fullName>
    </recommendedName>
</protein>
<evidence type="ECO:0000256" key="3">
    <source>
        <dbReference type="ARBA" id="ARBA00024912"/>
    </source>
</evidence>
<gene>
    <name evidence="5" type="ORF">GSTUAT00003979001</name>
</gene>
<evidence type="ECO:0000313" key="5">
    <source>
        <dbReference type="EMBL" id="CUS11931.1"/>
    </source>
</evidence>
<dbReference type="InterPro" id="IPR011989">
    <property type="entry name" value="ARM-like"/>
</dbReference>
<comment type="function">
    <text evidence="3">Functions as a nucleotide exchange factor (NEF) for Hsp70 chaperones which accelerates the release of ADP. Required for fully efficient Hsp70-mediated folding of proteins.</text>
</comment>
<dbReference type="PANTHER" id="PTHR19316">
    <property type="entry name" value="PROTEIN FOLDING REGULATOR"/>
    <property type="match status" value="1"/>
</dbReference>
<keyword evidence="2" id="KW-0677">Repeat</keyword>
<dbReference type="PANTHER" id="PTHR19316:SF18">
    <property type="entry name" value="HSP70-BINDING PROTEIN 1"/>
    <property type="match status" value="1"/>
</dbReference>
<evidence type="ECO:0000256" key="1">
    <source>
        <dbReference type="ARBA" id="ARBA00011045"/>
    </source>
</evidence>
<accession>A0A292PYR1</accession>
<dbReference type="SUPFAM" id="SSF48371">
    <property type="entry name" value="ARM repeat"/>
    <property type="match status" value="1"/>
</dbReference>
<dbReference type="GO" id="GO:0000774">
    <property type="term" value="F:adenyl-nucleotide exchange factor activity"/>
    <property type="evidence" value="ECO:0007669"/>
    <property type="project" value="TreeGrafter"/>
</dbReference>
<dbReference type="Pfam" id="PF13646">
    <property type="entry name" value="HEAT_2"/>
    <property type="match status" value="1"/>
</dbReference>
<evidence type="ECO:0000256" key="2">
    <source>
        <dbReference type="ARBA" id="ARBA00022737"/>
    </source>
</evidence>
<keyword evidence="6" id="KW-1185">Reference proteome</keyword>
<dbReference type="InterPro" id="IPR016024">
    <property type="entry name" value="ARM-type_fold"/>
</dbReference>